<proteinExistence type="predicted"/>
<sequence length="59" mass="6400">MQENVILMTVAAQVTNGGGGEGTPRSLCVQPRVWTFRLSGIFSSIKLNFCIRVLKSSSI</sequence>
<reference evidence="1 2" key="1">
    <citation type="submission" date="2019-05" db="EMBL/GenBank/DDBJ databases">
        <title>Another draft genome of Portunus trituberculatus and its Hox gene families provides insights of decapod evolution.</title>
        <authorList>
            <person name="Jeong J.-H."/>
            <person name="Song I."/>
            <person name="Kim S."/>
            <person name="Choi T."/>
            <person name="Kim D."/>
            <person name="Ryu S."/>
            <person name="Kim W."/>
        </authorList>
    </citation>
    <scope>NUCLEOTIDE SEQUENCE [LARGE SCALE GENOMIC DNA]</scope>
    <source>
        <tissue evidence="1">Muscle</tissue>
    </source>
</reference>
<evidence type="ECO:0000313" key="1">
    <source>
        <dbReference type="EMBL" id="MPD03179.1"/>
    </source>
</evidence>
<evidence type="ECO:0000313" key="2">
    <source>
        <dbReference type="Proteomes" id="UP000324222"/>
    </source>
</evidence>
<accession>A0A5B7KDS9</accession>
<gene>
    <name evidence="1" type="ORF">E2C01_098804</name>
</gene>
<protein>
    <submittedName>
        <fullName evidence="1">Uncharacterized protein</fullName>
    </submittedName>
</protein>
<dbReference type="EMBL" id="VSRR010135027">
    <property type="protein sequence ID" value="MPD03179.1"/>
    <property type="molecule type" value="Genomic_DNA"/>
</dbReference>
<comment type="caution">
    <text evidence="1">The sequence shown here is derived from an EMBL/GenBank/DDBJ whole genome shotgun (WGS) entry which is preliminary data.</text>
</comment>
<name>A0A5B7KDS9_PORTR</name>
<organism evidence="1 2">
    <name type="scientific">Portunus trituberculatus</name>
    <name type="common">Swimming crab</name>
    <name type="synonym">Neptunus trituberculatus</name>
    <dbReference type="NCBI Taxonomy" id="210409"/>
    <lineage>
        <taxon>Eukaryota</taxon>
        <taxon>Metazoa</taxon>
        <taxon>Ecdysozoa</taxon>
        <taxon>Arthropoda</taxon>
        <taxon>Crustacea</taxon>
        <taxon>Multicrustacea</taxon>
        <taxon>Malacostraca</taxon>
        <taxon>Eumalacostraca</taxon>
        <taxon>Eucarida</taxon>
        <taxon>Decapoda</taxon>
        <taxon>Pleocyemata</taxon>
        <taxon>Brachyura</taxon>
        <taxon>Eubrachyura</taxon>
        <taxon>Portunoidea</taxon>
        <taxon>Portunidae</taxon>
        <taxon>Portuninae</taxon>
        <taxon>Portunus</taxon>
    </lineage>
</organism>
<dbReference type="Proteomes" id="UP000324222">
    <property type="component" value="Unassembled WGS sequence"/>
</dbReference>
<keyword evidence="2" id="KW-1185">Reference proteome</keyword>
<dbReference type="AlphaFoldDB" id="A0A5B7KDS9"/>